<dbReference type="InterPro" id="IPR013207">
    <property type="entry name" value="LGFP"/>
</dbReference>
<evidence type="ECO:0000313" key="1">
    <source>
        <dbReference type="EMBL" id="RIX26579.1"/>
    </source>
</evidence>
<reference evidence="2" key="1">
    <citation type="submission" date="2018-09" db="EMBL/GenBank/DDBJ databases">
        <authorList>
            <person name="Kim I."/>
        </authorList>
    </citation>
    <scope>NUCLEOTIDE SEQUENCE [LARGE SCALE GENOMIC DNA]</scope>
    <source>
        <strain evidence="2">DD4a</strain>
    </source>
</reference>
<sequence>MSAGRRTVRRRIRHVVALVAGVGLVAAGVGIAAVDEQSAKAAQAASVLSGFDPANIIDDAVMFNGSTMTAGEIQTFLNGKQPSCAAGATCLKSVTADMPAMTANPMCKALTAKKGATAAQIIAAVGKACSVSPQVILVMLQKEQTLVTGRKPYSGESVSLIYRKATGLGCPDTAACDPAKYGLFNQLYGVAYWLVRYTTPPGTTGSGWTKYNWFPVGSPNGVLFHPNAACGAGTITIRNKATASLYYYTPYQPNAASLAAGWGLGNGCSSYGNRNFYLYFTTWFGSTHTVVTGAIANYWTAHKSTFGNPTSNSVAVSANGGGTYQRFQKGAIYTSTAGAYGVSGSVLTKYTALGGPAGRLGWPRKGATVRKGTNPGTAQAFQNGTVYVSTAGTAAVLAPVYAEFGANGYETGKLGWPTADAVSDKSSGGGTWQAFQGGRVAVAGGRSTVVAGSMLSMWTKRGGPGGSLGWPTADVKTITAKGKKGTAQLFQKGIVTAQGTVRSVTGDLGSNYVFHGGPAGAFGWPTSVAIKSSKNGGGWYQRFQGGQVFWNAKTGEHGLVNGGILSLYNTRGGTEGTLGWLISSGNDKAGIKGTVGTFTNGRIYSSKRGTYAVLGAILEKYLSKKATKSSLGWPVGNATNVKGVTTQRFEHGVIRWTKSRGAWASRS</sequence>
<organism evidence="1 2">
    <name type="scientific">Amnibacterium setariae</name>
    <dbReference type="NCBI Taxonomy" id="2306585"/>
    <lineage>
        <taxon>Bacteria</taxon>
        <taxon>Bacillati</taxon>
        <taxon>Actinomycetota</taxon>
        <taxon>Actinomycetes</taxon>
        <taxon>Micrococcales</taxon>
        <taxon>Microbacteriaceae</taxon>
        <taxon>Amnibacterium</taxon>
    </lineage>
</organism>
<dbReference type="Proteomes" id="UP000265742">
    <property type="component" value="Unassembled WGS sequence"/>
</dbReference>
<dbReference type="RefSeq" id="WP_119483655.1">
    <property type="nucleotide sequence ID" value="NZ_QXTG01000003.1"/>
</dbReference>
<gene>
    <name evidence="1" type="ORF">D1781_16810</name>
</gene>
<keyword evidence="2" id="KW-1185">Reference proteome</keyword>
<accession>A0A3A1TY06</accession>
<name>A0A3A1TY06_9MICO</name>
<proteinExistence type="predicted"/>
<dbReference type="EMBL" id="QXTG01000003">
    <property type="protein sequence ID" value="RIX26579.1"/>
    <property type="molecule type" value="Genomic_DNA"/>
</dbReference>
<dbReference type="Pfam" id="PF08310">
    <property type="entry name" value="LGFP"/>
    <property type="match status" value="4"/>
</dbReference>
<protein>
    <recommendedName>
        <fullName evidence="3">LGFP repeat-containing protein</fullName>
    </recommendedName>
</protein>
<dbReference type="OrthoDB" id="9764271at2"/>
<evidence type="ECO:0008006" key="3">
    <source>
        <dbReference type="Google" id="ProtNLM"/>
    </source>
</evidence>
<evidence type="ECO:0000313" key="2">
    <source>
        <dbReference type="Proteomes" id="UP000265742"/>
    </source>
</evidence>
<dbReference type="AlphaFoldDB" id="A0A3A1TY06"/>
<comment type="caution">
    <text evidence="1">The sequence shown here is derived from an EMBL/GenBank/DDBJ whole genome shotgun (WGS) entry which is preliminary data.</text>
</comment>